<dbReference type="InterPro" id="IPR003010">
    <property type="entry name" value="C-N_Hydrolase"/>
</dbReference>
<dbReference type="OrthoDB" id="9804277at2"/>
<dbReference type="InterPro" id="IPR045378">
    <property type="entry name" value="LNT_N"/>
</dbReference>
<dbReference type="HAMAP" id="MF_01148">
    <property type="entry name" value="Lnt"/>
    <property type="match status" value="1"/>
</dbReference>
<evidence type="ECO:0000256" key="5">
    <source>
        <dbReference type="ARBA" id="ARBA00022692"/>
    </source>
</evidence>
<dbReference type="UniPathway" id="UPA00666"/>
<keyword evidence="7 9" id="KW-0472">Membrane</keyword>
<evidence type="ECO:0000313" key="11">
    <source>
        <dbReference type="EMBL" id="AZP13494.1"/>
    </source>
</evidence>
<evidence type="ECO:0000256" key="4">
    <source>
        <dbReference type="ARBA" id="ARBA00022679"/>
    </source>
</evidence>
<feature type="transmembrane region" description="Helical" evidence="9">
    <location>
        <begin position="474"/>
        <end position="496"/>
    </location>
</feature>
<feature type="transmembrane region" description="Helical" evidence="9">
    <location>
        <begin position="48"/>
        <end position="69"/>
    </location>
</feature>
<dbReference type="PANTHER" id="PTHR38686:SF1">
    <property type="entry name" value="APOLIPOPROTEIN N-ACYLTRANSFERASE"/>
    <property type="match status" value="1"/>
</dbReference>
<feature type="transmembrane region" description="Helical" evidence="9">
    <location>
        <begin position="153"/>
        <end position="178"/>
    </location>
</feature>
<evidence type="ECO:0000256" key="8">
    <source>
        <dbReference type="ARBA" id="ARBA00023315"/>
    </source>
</evidence>
<dbReference type="Gene3D" id="3.60.110.10">
    <property type="entry name" value="Carbon-nitrogen hydrolase"/>
    <property type="match status" value="1"/>
</dbReference>
<comment type="function">
    <text evidence="9">Catalyzes the phospholipid dependent N-acylation of the N-terminal cysteine of apolipoprotein, the last step in lipoprotein maturation.</text>
</comment>
<evidence type="ECO:0000313" key="12">
    <source>
        <dbReference type="Proteomes" id="UP000275663"/>
    </source>
</evidence>
<dbReference type="EC" id="2.3.1.269" evidence="9"/>
<dbReference type="KEGG" id="upv:EJN92_16785"/>
<comment type="catalytic activity">
    <reaction evidence="9">
        <text>N-terminal S-1,2-diacyl-sn-glyceryl-L-cysteinyl-[lipoprotein] + a glycerophospholipid = N-acyl-S-1,2-diacyl-sn-glyceryl-L-cysteinyl-[lipoprotein] + a 2-acyl-sn-glycero-3-phospholipid + H(+)</text>
        <dbReference type="Rhea" id="RHEA:48228"/>
        <dbReference type="Rhea" id="RHEA-COMP:14681"/>
        <dbReference type="Rhea" id="RHEA-COMP:14684"/>
        <dbReference type="ChEBI" id="CHEBI:15378"/>
        <dbReference type="ChEBI" id="CHEBI:136912"/>
        <dbReference type="ChEBI" id="CHEBI:140656"/>
        <dbReference type="ChEBI" id="CHEBI:140657"/>
        <dbReference type="ChEBI" id="CHEBI:140660"/>
        <dbReference type="EC" id="2.3.1.269"/>
    </reaction>
</comment>
<dbReference type="SUPFAM" id="SSF56317">
    <property type="entry name" value="Carbon-nitrogen hydrolase"/>
    <property type="match status" value="1"/>
</dbReference>
<dbReference type="Proteomes" id="UP000275663">
    <property type="component" value="Chromosome"/>
</dbReference>
<dbReference type="InterPro" id="IPR004563">
    <property type="entry name" value="Apolipo_AcylTrfase"/>
</dbReference>
<evidence type="ECO:0000256" key="1">
    <source>
        <dbReference type="ARBA" id="ARBA00004651"/>
    </source>
</evidence>
<proteinExistence type="inferred from homology"/>
<name>A0A3Q9BSS3_9BURK</name>
<dbReference type="Pfam" id="PF20154">
    <property type="entry name" value="LNT_N"/>
    <property type="match status" value="1"/>
</dbReference>
<dbReference type="EMBL" id="CP034464">
    <property type="protein sequence ID" value="AZP13494.1"/>
    <property type="molecule type" value="Genomic_DNA"/>
</dbReference>
<dbReference type="AlphaFoldDB" id="A0A3Q9BSS3"/>
<dbReference type="GO" id="GO:0005886">
    <property type="term" value="C:plasma membrane"/>
    <property type="evidence" value="ECO:0007669"/>
    <property type="project" value="UniProtKB-SubCell"/>
</dbReference>
<keyword evidence="12" id="KW-1185">Reference proteome</keyword>
<evidence type="ECO:0000256" key="9">
    <source>
        <dbReference type="HAMAP-Rule" id="MF_01148"/>
    </source>
</evidence>
<feature type="transmembrane region" description="Helical" evidence="9">
    <location>
        <begin position="190"/>
        <end position="208"/>
    </location>
</feature>
<gene>
    <name evidence="9" type="primary">lnt</name>
    <name evidence="11" type="ORF">EJN92_16785</name>
</gene>
<evidence type="ECO:0000259" key="10">
    <source>
        <dbReference type="PROSITE" id="PS50263"/>
    </source>
</evidence>
<evidence type="ECO:0000256" key="7">
    <source>
        <dbReference type="ARBA" id="ARBA00023136"/>
    </source>
</evidence>
<feature type="transmembrane region" description="Helical" evidence="9">
    <location>
        <begin position="113"/>
        <end position="133"/>
    </location>
</feature>
<dbReference type="NCBIfam" id="TIGR00546">
    <property type="entry name" value="lnt"/>
    <property type="match status" value="1"/>
</dbReference>
<dbReference type="InterPro" id="IPR036526">
    <property type="entry name" value="C-N_Hydrolase_sf"/>
</dbReference>
<reference evidence="11 12" key="1">
    <citation type="journal article" date="2011" name="Int. J. Syst. Evol. Microbiol.">
        <title>Description of Undibacterium oligocarboniphilum sp. nov., isolated from purified water, and Undibacterium pigrum strain CCUG 49012 as the type strain of Undibacterium parvum sp. nov., and emended descriptions of the genus Undibacterium and the species Undibacterium pigrum.</title>
        <authorList>
            <person name="Eder W."/>
            <person name="Wanner G."/>
            <person name="Ludwig W."/>
            <person name="Busse H.J."/>
            <person name="Ziemke-Kageler F."/>
            <person name="Lang E."/>
        </authorList>
    </citation>
    <scope>NUCLEOTIDE SEQUENCE [LARGE SCALE GENOMIC DNA]</scope>
    <source>
        <strain evidence="11 12">DSM 23061</strain>
    </source>
</reference>
<comment type="pathway">
    <text evidence="9">Protein modification; lipoprotein biosynthesis (N-acyl transfer).</text>
</comment>
<dbReference type="PROSITE" id="PS50263">
    <property type="entry name" value="CN_HYDROLASE"/>
    <property type="match status" value="1"/>
</dbReference>
<keyword evidence="5 9" id="KW-0812">Transmembrane</keyword>
<dbReference type="Pfam" id="PF00795">
    <property type="entry name" value="CN_hydrolase"/>
    <property type="match status" value="1"/>
</dbReference>
<comment type="similarity">
    <text evidence="2 9">Belongs to the CN hydrolase family. Apolipoprotein N-acyltransferase subfamily.</text>
</comment>
<protein>
    <recommendedName>
        <fullName evidence="9">Apolipoprotein N-acyltransferase</fullName>
        <shortName evidence="9">ALP N-acyltransferase</shortName>
        <ecNumber evidence="9">2.3.1.269</ecNumber>
    </recommendedName>
</protein>
<dbReference type="GO" id="GO:0042158">
    <property type="term" value="P:lipoprotein biosynthetic process"/>
    <property type="evidence" value="ECO:0007669"/>
    <property type="project" value="UniProtKB-UniRule"/>
</dbReference>
<keyword evidence="4 9" id="KW-0808">Transferase</keyword>
<evidence type="ECO:0000256" key="3">
    <source>
        <dbReference type="ARBA" id="ARBA00022475"/>
    </source>
</evidence>
<accession>A0A3Q9BSS3</accession>
<sequence length="506" mass="55842">MLMAFLAGCLKVLSFAPFKLWPLECLSLALLFYLALRRSEDTSLRIALLGWSYGFGAMFCGISWLLILMTRYNDLPVWLSLIGLALLASYLAIFAALGMFLASYLQRRWKLTIVLAAILVFPATWAISEWLRGWVLSGFPWLASGYAHTSSPLAGYAAVLGVYGVGWISAMLAAALALVALQPKIWKKMFALILLLLLAGAGMLQYVWTQPQGQTISVRLLQGNVDQNLKFDMQHVNESLRLYHDMIVAAPADLIATPETALPLPSSQLPIDYLPSLQAFTQVSHSGLLLGLVTHDGPNQYSNSVLGFGSEYQAQAFRYDKHHLVPFGEFIPFGFRWFINMMKIPFGELSTRAELPQAMQIKDQYVLPNICYESLFGEEIAQQLRMQLVDKKPVASILLNLSNLAWYGDSIAIPQHLQISQMRSLETGRPMLQATNTGATAVINAKGTIVAQIASQSKTTLSAQVQGMGGITPYISYGNTSILGLASFSILLAFLLRDRATSDRKN</sequence>
<evidence type="ECO:0000256" key="2">
    <source>
        <dbReference type="ARBA" id="ARBA00010065"/>
    </source>
</evidence>
<dbReference type="CDD" id="cd07571">
    <property type="entry name" value="ALP_N-acyl_transferase"/>
    <property type="match status" value="1"/>
</dbReference>
<organism evidence="11 12">
    <name type="scientific">Undibacterium parvum</name>
    <dbReference type="NCBI Taxonomy" id="401471"/>
    <lineage>
        <taxon>Bacteria</taxon>
        <taxon>Pseudomonadati</taxon>
        <taxon>Pseudomonadota</taxon>
        <taxon>Betaproteobacteria</taxon>
        <taxon>Burkholderiales</taxon>
        <taxon>Oxalobacteraceae</taxon>
        <taxon>Undibacterium</taxon>
    </lineage>
</organism>
<keyword evidence="3 9" id="KW-1003">Cell membrane</keyword>
<dbReference type="PANTHER" id="PTHR38686">
    <property type="entry name" value="APOLIPOPROTEIN N-ACYLTRANSFERASE"/>
    <property type="match status" value="1"/>
</dbReference>
<dbReference type="RefSeq" id="WP_126128866.1">
    <property type="nucleotide sequence ID" value="NZ_CP034464.1"/>
</dbReference>
<dbReference type="GO" id="GO:0016410">
    <property type="term" value="F:N-acyltransferase activity"/>
    <property type="evidence" value="ECO:0007669"/>
    <property type="project" value="UniProtKB-UniRule"/>
</dbReference>
<feature type="transmembrane region" description="Helical" evidence="9">
    <location>
        <begin position="75"/>
        <end position="101"/>
    </location>
</feature>
<evidence type="ECO:0000256" key="6">
    <source>
        <dbReference type="ARBA" id="ARBA00022989"/>
    </source>
</evidence>
<keyword evidence="6 9" id="KW-1133">Transmembrane helix</keyword>
<keyword evidence="11" id="KW-0449">Lipoprotein</keyword>
<keyword evidence="8 9" id="KW-0012">Acyltransferase</keyword>
<feature type="transmembrane region" description="Helical" evidence="9">
    <location>
        <begin position="20"/>
        <end position="36"/>
    </location>
</feature>
<feature type="domain" description="CN hydrolase" evidence="10">
    <location>
        <begin position="221"/>
        <end position="467"/>
    </location>
</feature>
<comment type="subcellular location">
    <subcellularLocation>
        <location evidence="1 9">Cell membrane</location>
        <topology evidence="1 9">Multi-pass membrane protein</topology>
    </subcellularLocation>
</comment>